<proteinExistence type="predicted"/>
<dbReference type="SUPFAM" id="SSF48371">
    <property type="entry name" value="ARM repeat"/>
    <property type="match status" value="1"/>
</dbReference>
<evidence type="ECO:0000256" key="2">
    <source>
        <dbReference type="ARBA" id="ARBA00022737"/>
    </source>
</evidence>
<dbReference type="AlphaFoldDB" id="A0A9W8I7N2"/>
<dbReference type="GO" id="GO:0003723">
    <property type="term" value="F:RNA binding"/>
    <property type="evidence" value="ECO:0007669"/>
    <property type="project" value="InterPro"/>
</dbReference>
<dbReference type="Pfam" id="PF22493">
    <property type="entry name" value="PUF_NOP9"/>
    <property type="match status" value="1"/>
</dbReference>
<keyword evidence="8" id="KW-1185">Reference proteome</keyword>
<sequence>LFRISSEYQIKRFFALTRDDTVRLVIHRFSSHTIQTLLLLTAVALEREVRGESSDLATGEDVDSDAVRTEMPKFEELVLKLVDTLQPMWSFLMLNEYASHILRVLLLVLSGRPIEDQANSKNSIKSRRSAKYVEDRNGEPINHPALAKQRTVPESFTTALDNLLEKASESISEIVARDLANSPVGSPVLQLMLSLQAEKGQLENSGSLLDKCLMGLVSDSSAHPRRDAVIGMMLQDVVGSHFLQKAVELMSPKLLQRFYKQYICSKLKELAFHPISNFVVQSVLSNAKTDQQLKSMIAEIQPHVGDLLFKQRPGVVRALLDSSIRLKCGATEITDALYQGLGASDEKERKELINLLAFLVPYS</sequence>
<dbReference type="SMART" id="SM00025">
    <property type="entry name" value="Pumilio"/>
    <property type="match status" value="3"/>
</dbReference>
<dbReference type="GO" id="GO:0000480">
    <property type="term" value="P:endonucleolytic cleavage in 5'-ETS of tricistronic rRNA transcript (SSU-rRNA, 5.8S rRNA, LSU-rRNA)"/>
    <property type="evidence" value="ECO:0007669"/>
    <property type="project" value="TreeGrafter"/>
</dbReference>
<dbReference type="OrthoDB" id="392571at2759"/>
<dbReference type="InterPro" id="IPR001313">
    <property type="entry name" value="Pumilio_RNA-bd_rpt"/>
</dbReference>
<dbReference type="PANTHER" id="PTHR13102:SF0">
    <property type="entry name" value="NUCLEOLAR PROTEIN 9"/>
    <property type="match status" value="1"/>
</dbReference>
<evidence type="ECO:0000313" key="8">
    <source>
        <dbReference type="Proteomes" id="UP001139887"/>
    </source>
</evidence>
<evidence type="ECO:0000313" key="7">
    <source>
        <dbReference type="EMBL" id="KAJ2842266.1"/>
    </source>
</evidence>
<dbReference type="Gene3D" id="1.25.10.10">
    <property type="entry name" value="Leucine-rich Repeat Variant"/>
    <property type="match status" value="2"/>
</dbReference>
<dbReference type="EMBL" id="JANBUW010001847">
    <property type="protein sequence ID" value="KAJ2842266.1"/>
    <property type="molecule type" value="Genomic_DNA"/>
</dbReference>
<dbReference type="GO" id="GO:0000056">
    <property type="term" value="P:ribosomal small subunit export from nucleus"/>
    <property type="evidence" value="ECO:0007669"/>
    <property type="project" value="TreeGrafter"/>
</dbReference>
<reference evidence="7" key="1">
    <citation type="submission" date="2022-07" db="EMBL/GenBank/DDBJ databases">
        <title>Phylogenomic reconstructions and comparative analyses of Kickxellomycotina fungi.</title>
        <authorList>
            <person name="Reynolds N.K."/>
            <person name="Stajich J.E."/>
            <person name="Barry K."/>
            <person name="Grigoriev I.V."/>
            <person name="Crous P."/>
            <person name="Smith M.E."/>
        </authorList>
    </citation>
    <scope>NUCLEOTIDE SEQUENCE</scope>
    <source>
        <strain evidence="7">NRRL 1566</strain>
    </source>
</reference>
<dbReference type="GO" id="GO:0000472">
    <property type="term" value="P:endonucleolytic cleavage to generate mature 5'-end of SSU-rRNA from (SSU-rRNA, 5.8S rRNA, LSU-rRNA)"/>
    <property type="evidence" value="ECO:0007669"/>
    <property type="project" value="TreeGrafter"/>
</dbReference>
<dbReference type="PANTHER" id="PTHR13102">
    <property type="entry name" value="NUCLEOLAR PROTEIN 9"/>
    <property type="match status" value="1"/>
</dbReference>
<dbReference type="GO" id="GO:0000447">
    <property type="term" value="P:endonucleolytic cleavage in ITS1 to separate SSU-rRNA from 5.8S rRNA and LSU-rRNA from tricistronic rRNA transcript (SSU-rRNA, 5.8S rRNA, LSU-rRNA)"/>
    <property type="evidence" value="ECO:0007669"/>
    <property type="project" value="TreeGrafter"/>
</dbReference>
<evidence type="ECO:0000256" key="3">
    <source>
        <dbReference type="ARBA" id="ARBA00030932"/>
    </source>
</evidence>
<dbReference type="InterPro" id="IPR016024">
    <property type="entry name" value="ARM-type_fold"/>
</dbReference>
<dbReference type="InterPro" id="IPR040000">
    <property type="entry name" value="NOP9"/>
</dbReference>
<dbReference type="PROSITE" id="PS50302">
    <property type="entry name" value="PUM"/>
    <property type="match status" value="1"/>
</dbReference>
<keyword evidence="2" id="KW-0677">Repeat</keyword>
<organism evidence="7 8">
    <name type="scientific">Coemansia brasiliensis</name>
    <dbReference type="NCBI Taxonomy" id="2650707"/>
    <lineage>
        <taxon>Eukaryota</taxon>
        <taxon>Fungi</taxon>
        <taxon>Fungi incertae sedis</taxon>
        <taxon>Zoopagomycota</taxon>
        <taxon>Kickxellomycotina</taxon>
        <taxon>Kickxellomycetes</taxon>
        <taxon>Kickxellales</taxon>
        <taxon>Kickxellaceae</taxon>
        <taxon>Coemansia</taxon>
    </lineage>
</organism>
<gene>
    <name evidence="7" type="primary">NOP9</name>
    <name evidence="7" type="ORF">IWW36_005971</name>
</gene>
<feature type="non-terminal residue" evidence="7">
    <location>
        <position position="1"/>
    </location>
</feature>
<comment type="caution">
    <text evidence="7">The sequence shown here is derived from an EMBL/GenBank/DDBJ whole genome shotgun (WGS) entry which is preliminary data.</text>
</comment>
<evidence type="ECO:0000256" key="1">
    <source>
        <dbReference type="ARBA" id="ARBA00016427"/>
    </source>
</evidence>
<dbReference type="GO" id="GO:0005730">
    <property type="term" value="C:nucleolus"/>
    <property type="evidence" value="ECO:0007669"/>
    <property type="project" value="TreeGrafter"/>
</dbReference>
<name>A0A9W8I7N2_9FUNG</name>
<evidence type="ECO:0000256" key="4">
    <source>
        <dbReference type="ARBA" id="ARBA00031929"/>
    </source>
</evidence>
<accession>A0A9W8I7N2</accession>
<dbReference type="GO" id="GO:0030688">
    <property type="term" value="C:preribosome, small subunit precursor"/>
    <property type="evidence" value="ECO:0007669"/>
    <property type="project" value="TreeGrafter"/>
</dbReference>
<feature type="region of interest" description="Disordered" evidence="6">
    <location>
        <begin position="118"/>
        <end position="141"/>
    </location>
</feature>
<dbReference type="Proteomes" id="UP001139887">
    <property type="component" value="Unassembled WGS sequence"/>
</dbReference>
<evidence type="ECO:0000256" key="5">
    <source>
        <dbReference type="PROSITE-ProRule" id="PRU00317"/>
    </source>
</evidence>
<evidence type="ECO:0000256" key="6">
    <source>
        <dbReference type="SAM" id="MobiDB-lite"/>
    </source>
</evidence>
<feature type="non-terminal residue" evidence="7">
    <location>
        <position position="363"/>
    </location>
</feature>
<dbReference type="InterPro" id="IPR011989">
    <property type="entry name" value="ARM-like"/>
</dbReference>
<feature type="repeat" description="Pumilio" evidence="5">
    <location>
        <begin position="261"/>
        <end position="298"/>
    </location>
</feature>
<dbReference type="GO" id="GO:0030686">
    <property type="term" value="C:90S preribosome"/>
    <property type="evidence" value="ECO:0007669"/>
    <property type="project" value="TreeGrafter"/>
</dbReference>
<protein>
    <recommendedName>
        <fullName evidence="1">Nucleolar protein 9</fullName>
    </recommendedName>
    <alternativeName>
        <fullName evidence="3 4">Pumilio domain-containing protein NOP9</fullName>
    </alternativeName>
</protein>